<sequence>MKKLLLSSLLLLSLVLTTSVVGAEEPTKLSGINNKIAFITDPEW</sequence>
<dbReference type="EMBL" id="JAPTNE010000003">
    <property type="protein sequence ID" value="MCZ0805889.1"/>
    <property type="molecule type" value="Genomic_DNA"/>
</dbReference>
<evidence type="ECO:0008006" key="4">
    <source>
        <dbReference type="Google" id="ProtNLM"/>
    </source>
</evidence>
<organism evidence="2 3">
    <name type="scientific">Brevibacillus laterosporus</name>
    <name type="common">Bacillus laterosporus</name>
    <dbReference type="NCBI Taxonomy" id="1465"/>
    <lineage>
        <taxon>Bacteria</taxon>
        <taxon>Bacillati</taxon>
        <taxon>Bacillota</taxon>
        <taxon>Bacilli</taxon>
        <taxon>Bacillales</taxon>
        <taxon>Paenibacillaceae</taxon>
        <taxon>Brevibacillus</taxon>
    </lineage>
</organism>
<gene>
    <name evidence="2" type="ORF">O0554_02995</name>
</gene>
<reference evidence="2" key="1">
    <citation type="submission" date="2022-09" db="EMBL/GenBank/DDBJ databases">
        <title>Genome analysis and characterization of larvicidal activity of Brevibacillus strains.</title>
        <authorList>
            <person name="Patrusheva E.V."/>
            <person name="Izotova A.O."/>
            <person name="Toshchakov S.V."/>
            <person name="Sineoky S.P."/>
        </authorList>
    </citation>
    <scope>NUCLEOTIDE SEQUENCE</scope>
    <source>
        <strain evidence="2">VKPM_B-13247</strain>
    </source>
</reference>
<protein>
    <recommendedName>
        <fullName evidence="4">ABC transporter substrate-binding protein</fullName>
    </recommendedName>
</protein>
<feature type="chain" id="PRO_5043045438" description="ABC transporter substrate-binding protein" evidence="1">
    <location>
        <begin position="24"/>
        <end position="44"/>
    </location>
</feature>
<dbReference type="AlphaFoldDB" id="A0AAP3GCB1"/>
<dbReference type="Proteomes" id="UP001077662">
    <property type="component" value="Unassembled WGS sequence"/>
</dbReference>
<evidence type="ECO:0000313" key="3">
    <source>
        <dbReference type="Proteomes" id="UP001077662"/>
    </source>
</evidence>
<proteinExistence type="predicted"/>
<feature type="signal peptide" evidence="1">
    <location>
        <begin position="1"/>
        <end position="23"/>
    </location>
</feature>
<evidence type="ECO:0000256" key="1">
    <source>
        <dbReference type="SAM" id="SignalP"/>
    </source>
</evidence>
<dbReference type="RefSeq" id="WP_258432868.1">
    <property type="nucleotide sequence ID" value="NZ_JANSGW010000003.1"/>
</dbReference>
<comment type="caution">
    <text evidence="2">The sequence shown here is derived from an EMBL/GenBank/DDBJ whole genome shotgun (WGS) entry which is preliminary data.</text>
</comment>
<evidence type="ECO:0000313" key="2">
    <source>
        <dbReference type="EMBL" id="MCZ0805889.1"/>
    </source>
</evidence>
<name>A0AAP3GCB1_BRELA</name>
<accession>A0AAP3GCB1</accession>
<keyword evidence="1" id="KW-0732">Signal</keyword>